<dbReference type="PROSITE" id="PS50889">
    <property type="entry name" value="S4"/>
    <property type="match status" value="1"/>
</dbReference>
<evidence type="ECO:0000256" key="1">
    <source>
        <dbReference type="ARBA" id="ARBA00010876"/>
    </source>
</evidence>
<feature type="active site" evidence="4">
    <location>
        <position position="180"/>
    </location>
</feature>
<dbReference type="SUPFAM" id="SSF55120">
    <property type="entry name" value="Pseudouridine synthase"/>
    <property type="match status" value="1"/>
</dbReference>
<dbReference type="Proteomes" id="UP000196655">
    <property type="component" value="Unassembled WGS sequence"/>
</dbReference>
<evidence type="ECO:0000256" key="2">
    <source>
        <dbReference type="ARBA" id="ARBA00023235"/>
    </source>
</evidence>
<dbReference type="InterPro" id="IPR020103">
    <property type="entry name" value="PsdUridine_synth_cat_dom_sf"/>
</dbReference>
<comment type="similarity">
    <text evidence="1 6">Belongs to the pseudouridine synthase RluA family.</text>
</comment>
<comment type="function">
    <text evidence="6">Responsible for synthesis of pseudouridine from uracil.</text>
</comment>
<dbReference type="PROSITE" id="PS01129">
    <property type="entry name" value="PSI_RLU"/>
    <property type="match status" value="1"/>
</dbReference>
<evidence type="ECO:0000313" key="9">
    <source>
        <dbReference type="EMBL" id="OWJ65284.1"/>
    </source>
</evidence>
<dbReference type="InterPro" id="IPR006225">
    <property type="entry name" value="PsdUridine_synth_RluC/D"/>
</dbReference>
<dbReference type="InterPro" id="IPR050188">
    <property type="entry name" value="RluA_PseudoU_synthase"/>
</dbReference>
<dbReference type="STRING" id="1122125.GCA_000423185_04811"/>
<name>A0A211ZJC4_9PROT</name>
<evidence type="ECO:0000256" key="4">
    <source>
        <dbReference type="PIRSR" id="PIRSR606225-1"/>
    </source>
</evidence>
<dbReference type="InterPro" id="IPR002942">
    <property type="entry name" value="S4_RNA-bd"/>
</dbReference>
<proteinExistence type="inferred from homology"/>
<evidence type="ECO:0000256" key="5">
    <source>
        <dbReference type="PROSITE-ProRule" id="PRU00182"/>
    </source>
</evidence>
<evidence type="ECO:0000256" key="7">
    <source>
        <dbReference type="SAM" id="MobiDB-lite"/>
    </source>
</evidence>
<evidence type="ECO:0000313" key="10">
    <source>
        <dbReference type="Proteomes" id="UP000196655"/>
    </source>
</evidence>
<dbReference type="PANTHER" id="PTHR21600">
    <property type="entry name" value="MITOCHONDRIAL RNA PSEUDOURIDINE SYNTHASE"/>
    <property type="match status" value="1"/>
</dbReference>
<dbReference type="Gene3D" id="3.10.290.10">
    <property type="entry name" value="RNA-binding S4 domain"/>
    <property type="match status" value="1"/>
</dbReference>
<dbReference type="EC" id="5.4.99.-" evidence="6"/>
<comment type="catalytic activity">
    <reaction evidence="3">
        <text>uridine(1911/1915/1917) in 23S rRNA = pseudouridine(1911/1915/1917) in 23S rRNA</text>
        <dbReference type="Rhea" id="RHEA:42524"/>
        <dbReference type="Rhea" id="RHEA-COMP:10097"/>
        <dbReference type="Rhea" id="RHEA-COMP:10098"/>
        <dbReference type="ChEBI" id="CHEBI:65314"/>
        <dbReference type="ChEBI" id="CHEBI:65315"/>
        <dbReference type="EC" id="5.4.99.23"/>
    </reaction>
</comment>
<keyword evidence="5" id="KW-0694">RNA-binding</keyword>
<dbReference type="InterPro" id="IPR006145">
    <property type="entry name" value="PsdUridine_synth_RsuA/RluA"/>
</dbReference>
<feature type="domain" description="RNA-binding S4" evidence="8">
    <location>
        <begin position="47"/>
        <end position="106"/>
    </location>
</feature>
<dbReference type="Gene3D" id="3.30.2350.10">
    <property type="entry name" value="Pseudouridine synthase"/>
    <property type="match status" value="1"/>
</dbReference>
<organism evidence="9 10">
    <name type="scientific">Inquilinus limosus</name>
    <dbReference type="NCBI Taxonomy" id="171674"/>
    <lineage>
        <taxon>Bacteria</taxon>
        <taxon>Pseudomonadati</taxon>
        <taxon>Pseudomonadota</taxon>
        <taxon>Alphaproteobacteria</taxon>
        <taxon>Rhodospirillales</taxon>
        <taxon>Rhodospirillaceae</taxon>
        <taxon>Inquilinus</taxon>
    </lineage>
</organism>
<dbReference type="GO" id="GO:0160140">
    <property type="term" value="F:23S rRNA pseudouridine(1911/1915/1917) synthase activity"/>
    <property type="evidence" value="ECO:0007669"/>
    <property type="project" value="UniProtKB-EC"/>
</dbReference>
<feature type="region of interest" description="Disordered" evidence="7">
    <location>
        <begin position="1"/>
        <end position="42"/>
    </location>
</feature>
<comment type="catalytic activity">
    <reaction evidence="6">
        <text>a uridine in RNA = a pseudouridine in RNA</text>
        <dbReference type="Rhea" id="RHEA:48348"/>
        <dbReference type="Rhea" id="RHEA-COMP:12068"/>
        <dbReference type="Rhea" id="RHEA-COMP:12069"/>
        <dbReference type="ChEBI" id="CHEBI:65314"/>
        <dbReference type="ChEBI" id="CHEBI:65315"/>
    </reaction>
</comment>
<dbReference type="OrthoDB" id="9807829at2"/>
<dbReference type="GO" id="GO:0003723">
    <property type="term" value="F:RNA binding"/>
    <property type="evidence" value="ECO:0007669"/>
    <property type="project" value="UniProtKB-KW"/>
</dbReference>
<comment type="caution">
    <text evidence="9">The sequence shown here is derived from an EMBL/GenBank/DDBJ whole genome shotgun (WGS) entry which is preliminary data.</text>
</comment>
<dbReference type="Pfam" id="PF00849">
    <property type="entry name" value="PseudoU_synth_2"/>
    <property type="match status" value="1"/>
</dbReference>
<dbReference type="Pfam" id="PF01479">
    <property type="entry name" value="S4"/>
    <property type="match status" value="1"/>
</dbReference>
<dbReference type="AlphaFoldDB" id="A0A211ZJC4"/>
<dbReference type="InterPro" id="IPR006224">
    <property type="entry name" value="PsdUridine_synth_RluA-like_CS"/>
</dbReference>
<dbReference type="CDD" id="cd02869">
    <property type="entry name" value="PseudoU_synth_RluA_like"/>
    <property type="match status" value="1"/>
</dbReference>
<evidence type="ECO:0000256" key="6">
    <source>
        <dbReference type="RuleBase" id="RU362028"/>
    </source>
</evidence>
<accession>A0A211ZJC4</accession>
<dbReference type="SMART" id="SM00363">
    <property type="entry name" value="S4"/>
    <property type="match status" value="1"/>
</dbReference>
<protein>
    <recommendedName>
        <fullName evidence="6">Pseudouridine synthase</fullName>
        <ecNumber evidence="6">5.4.99.-</ecNumber>
    </recommendedName>
</protein>
<keyword evidence="2 6" id="KW-0413">Isomerase</keyword>
<dbReference type="PANTHER" id="PTHR21600:SF44">
    <property type="entry name" value="RIBOSOMAL LARGE SUBUNIT PSEUDOURIDINE SYNTHASE D"/>
    <property type="match status" value="1"/>
</dbReference>
<evidence type="ECO:0000256" key="3">
    <source>
        <dbReference type="ARBA" id="ARBA00036882"/>
    </source>
</evidence>
<reference evidence="10" key="1">
    <citation type="submission" date="2017-05" db="EMBL/GenBank/DDBJ databases">
        <authorList>
            <person name="Macchi M."/>
            <person name="Festa S."/>
            <person name="Coppotelli B.M."/>
            <person name="Morelli I.S."/>
        </authorList>
    </citation>
    <scope>NUCLEOTIDE SEQUENCE [LARGE SCALE GENOMIC DNA]</scope>
    <source>
        <strain evidence="10">I</strain>
    </source>
</reference>
<dbReference type="InterPro" id="IPR036986">
    <property type="entry name" value="S4_RNA-bd_sf"/>
</dbReference>
<dbReference type="NCBIfam" id="TIGR00005">
    <property type="entry name" value="rluA_subfam"/>
    <property type="match status" value="1"/>
</dbReference>
<dbReference type="CDD" id="cd00165">
    <property type="entry name" value="S4"/>
    <property type="match status" value="1"/>
</dbReference>
<gene>
    <name evidence="9" type="ORF">BWR60_20560</name>
</gene>
<keyword evidence="10" id="KW-1185">Reference proteome</keyword>
<evidence type="ECO:0000259" key="8">
    <source>
        <dbReference type="SMART" id="SM00363"/>
    </source>
</evidence>
<dbReference type="GO" id="GO:0000455">
    <property type="term" value="P:enzyme-directed rRNA pseudouridine synthesis"/>
    <property type="evidence" value="ECO:0007669"/>
    <property type="project" value="TreeGrafter"/>
</dbReference>
<dbReference type="SUPFAM" id="SSF55174">
    <property type="entry name" value="Alpha-L RNA-binding motif"/>
    <property type="match status" value="1"/>
</dbReference>
<sequence>MSRTPAPPPTRKDHPAPKPAAGATPRSGDPAPRAVQNVAVSPDDGELRLDRWFRQRFPGLTHGRLEKLLRTGQVRVDGKRAKAAQRLEPGQTVRIPPLDEAAAQPPVPRAPMPLKAEKEQGLAAELKRAILLIDDDVIVLNKPSGLATQGGGKVKAHVDGLLDHLQFDAKERPRLIHRLDQETSGVLLIGRTAKATRRLSEAFRERATRKEYWAVTAGVPHPHQGRIDLALARSPNNVGRVVEDGDEEGQRAVTDYSVVEAAARHAAFVALWPVTGRTHQLRLHMAALDTPILGDGKYGAGKAVIAGAELPRQLHLHARRLVLPHPTRGTIDVTAPLPPHMATTFRYFDFDPKAKPEGPED</sequence>
<dbReference type="EMBL" id="NHON01000040">
    <property type="protein sequence ID" value="OWJ65284.1"/>
    <property type="molecule type" value="Genomic_DNA"/>
</dbReference>